<evidence type="ECO:0000256" key="1">
    <source>
        <dbReference type="ARBA" id="ARBA00010605"/>
    </source>
</evidence>
<evidence type="ECO:0000259" key="10">
    <source>
        <dbReference type="Pfam" id="PF03948"/>
    </source>
</evidence>
<dbReference type="NCBIfam" id="TIGR00158">
    <property type="entry name" value="L9"/>
    <property type="match status" value="1"/>
</dbReference>
<gene>
    <name evidence="7" type="primary">rplI</name>
    <name evidence="11" type="ORF">Athens101428_560</name>
</gene>
<keyword evidence="3 7" id="KW-0694">RNA-binding</keyword>
<dbReference type="Pfam" id="PF01281">
    <property type="entry name" value="Ribosomal_L9_N"/>
    <property type="match status" value="1"/>
</dbReference>
<dbReference type="InterPro" id="IPR020070">
    <property type="entry name" value="Ribosomal_bL9_N"/>
</dbReference>
<comment type="function">
    <text evidence="7">Binds to the 23S rRNA.</text>
</comment>
<feature type="domain" description="Ribosomal protein L9" evidence="9">
    <location>
        <begin position="1"/>
        <end position="44"/>
    </location>
</feature>
<dbReference type="SUPFAM" id="SSF55653">
    <property type="entry name" value="Ribosomal protein L9 C-domain"/>
    <property type="match status" value="1"/>
</dbReference>
<evidence type="ECO:0000259" key="9">
    <source>
        <dbReference type="Pfam" id="PF01281"/>
    </source>
</evidence>
<dbReference type="GO" id="GO:0005840">
    <property type="term" value="C:ribosome"/>
    <property type="evidence" value="ECO:0007669"/>
    <property type="project" value="UniProtKB-KW"/>
</dbReference>
<comment type="similarity">
    <text evidence="1 7">Belongs to the bacterial ribosomal protein bL9 family.</text>
</comment>
<dbReference type="SUPFAM" id="SSF55658">
    <property type="entry name" value="L9 N-domain-like"/>
    <property type="match status" value="1"/>
</dbReference>
<proteinExistence type="inferred from homology"/>
<comment type="caution">
    <text evidence="11">The sequence shown here is derived from an EMBL/GenBank/DDBJ whole genome shotgun (WGS) entry which is preliminary data.</text>
</comment>
<dbReference type="GO" id="GO:0019843">
    <property type="term" value="F:rRNA binding"/>
    <property type="evidence" value="ECO:0007669"/>
    <property type="project" value="UniProtKB-UniRule"/>
</dbReference>
<dbReference type="InterPro" id="IPR009027">
    <property type="entry name" value="Ribosomal_bL9/RNase_H1_N"/>
</dbReference>
<dbReference type="HAMAP" id="MF_00503">
    <property type="entry name" value="Ribosomal_bL9"/>
    <property type="match status" value="1"/>
</dbReference>
<evidence type="ECO:0000256" key="3">
    <source>
        <dbReference type="ARBA" id="ARBA00022884"/>
    </source>
</evidence>
<dbReference type="Proteomes" id="UP000316495">
    <property type="component" value="Unassembled WGS sequence"/>
</dbReference>
<dbReference type="Pfam" id="PF03948">
    <property type="entry name" value="Ribosomal_L9_C"/>
    <property type="match status" value="1"/>
</dbReference>
<dbReference type="Gene3D" id="3.40.5.10">
    <property type="entry name" value="Ribosomal protein L9, N-terminal domain"/>
    <property type="match status" value="1"/>
</dbReference>
<evidence type="ECO:0000256" key="4">
    <source>
        <dbReference type="ARBA" id="ARBA00022980"/>
    </source>
</evidence>
<dbReference type="AlphaFoldDB" id="A0A554LLG5"/>
<organism evidence="11 12">
    <name type="scientific">Candidatus Berkelbacteria bacterium Athens1014_28</name>
    <dbReference type="NCBI Taxonomy" id="2017145"/>
    <lineage>
        <taxon>Bacteria</taxon>
        <taxon>Candidatus Berkelbacteria</taxon>
    </lineage>
</organism>
<dbReference type="GO" id="GO:1990904">
    <property type="term" value="C:ribonucleoprotein complex"/>
    <property type="evidence" value="ECO:0007669"/>
    <property type="project" value="UniProtKB-KW"/>
</dbReference>
<keyword evidence="5 7" id="KW-0687">Ribonucleoprotein</keyword>
<sequence>MKVVFLVDVKNVAKSGDEKDVKPGYARNFLIPKKLAVSAESAEGKALLTKKLAEAEKIESEKNQIMEALEKHQGLVVAFKKEAKDDKLFGSVKPDEVVAEIERIVGFSAKSIEPDKPIKKIGETEVVAEFADGEKLNVKVDVSATKVKKK</sequence>
<evidence type="ECO:0000313" key="12">
    <source>
        <dbReference type="Proteomes" id="UP000316495"/>
    </source>
</evidence>
<dbReference type="InterPro" id="IPR036935">
    <property type="entry name" value="Ribosomal_bL9_N_sf"/>
</dbReference>
<keyword evidence="8" id="KW-0175">Coiled coil</keyword>
<name>A0A554LLG5_9BACT</name>
<evidence type="ECO:0000256" key="2">
    <source>
        <dbReference type="ARBA" id="ARBA00022730"/>
    </source>
</evidence>
<dbReference type="EMBL" id="VMGN01000031">
    <property type="protein sequence ID" value="TSC93711.1"/>
    <property type="molecule type" value="Genomic_DNA"/>
</dbReference>
<reference evidence="11 12" key="1">
    <citation type="submission" date="2017-07" db="EMBL/GenBank/DDBJ databases">
        <title>Mechanisms for carbon and nitrogen cycling indicate functional differentiation within the Candidate Phyla Radiation.</title>
        <authorList>
            <person name="Danczak R.E."/>
            <person name="Johnston M.D."/>
            <person name="Kenah C."/>
            <person name="Slattery M."/>
            <person name="Wrighton K.C."/>
            <person name="Wilkins M.J."/>
        </authorList>
    </citation>
    <scope>NUCLEOTIDE SEQUENCE [LARGE SCALE GENOMIC DNA]</scope>
    <source>
        <strain evidence="11">Athens1014_28</strain>
    </source>
</reference>
<evidence type="ECO:0000256" key="6">
    <source>
        <dbReference type="ARBA" id="ARBA00035292"/>
    </source>
</evidence>
<dbReference type="InterPro" id="IPR020594">
    <property type="entry name" value="Ribosomal_bL9_bac/chp"/>
</dbReference>
<dbReference type="InterPro" id="IPR020069">
    <property type="entry name" value="Ribosomal_bL9_C"/>
</dbReference>
<evidence type="ECO:0000256" key="8">
    <source>
        <dbReference type="SAM" id="Coils"/>
    </source>
</evidence>
<dbReference type="PANTHER" id="PTHR21368">
    <property type="entry name" value="50S RIBOSOMAL PROTEIN L9"/>
    <property type="match status" value="1"/>
</dbReference>
<accession>A0A554LLG5</accession>
<dbReference type="GO" id="GO:0003735">
    <property type="term" value="F:structural constituent of ribosome"/>
    <property type="evidence" value="ECO:0007669"/>
    <property type="project" value="InterPro"/>
</dbReference>
<dbReference type="GO" id="GO:0006412">
    <property type="term" value="P:translation"/>
    <property type="evidence" value="ECO:0007669"/>
    <property type="project" value="UniProtKB-UniRule"/>
</dbReference>
<protein>
    <recommendedName>
        <fullName evidence="6 7">Large ribosomal subunit protein bL9</fullName>
    </recommendedName>
</protein>
<feature type="domain" description="Large ribosomal subunit protein bL9 C-terminal" evidence="10">
    <location>
        <begin position="61"/>
        <end position="143"/>
    </location>
</feature>
<evidence type="ECO:0000256" key="7">
    <source>
        <dbReference type="HAMAP-Rule" id="MF_00503"/>
    </source>
</evidence>
<keyword evidence="4 7" id="KW-0689">Ribosomal protein</keyword>
<evidence type="ECO:0000313" key="11">
    <source>
        <dbReference type="EMBL" id="TSC93711.1"/>
    </source>
</evidence>
<feature type="coiled-coil region" evidence="8">
    <location>
        <begin position="48"/>
        <end position="75"/>
    </location>
</feature>
<dbReference type="InterPro" id="IPR000244">
    <property type="entry name" value="Ribosomal_bL9"/>
</dbReference>
<dbReference type="Gene3D" id="3.10.430.100">
    <property type="entry name" value="Ribosomal protein L9, C-terminal domain"/>
    <property type="match status" value="1"/>
</dbReference>
<keyword evidence="2 7" id="KW-0699">rRNA-binding</keyword>
<dbReference type="InterPro" id="IPR036791">
    <property type="entry name" value="Ribosomal_bL9_C_sf"/>
</dbReference>
<evidence type="ECO:0000256" key="5">
    <source>
        <dbReference type="ARBA" id="ARBA00023274"/>
    </source>
</evidence>